<dbReference type="GO" id="GO:0000155">
    <property type="term" value="F:phosphorelay sensor kinase activity"/>
    <property type="evidence" value="ECO:0007669"/>
    <property type="project" value="InterPro"/>
</dbReference>
<dbReference type="PANTHER" id="PTHR45339">
    <property type="entry name" value="HYBRID SIGNAL TRANSDUCTION HISTIDINE KINASE J"/>
    <property type="match status" value="1"/>
</dbReference>
<dbReference type="InterPro" id="IPR036890">
    <property type="entry name" value="HATPase_C_sf"/>
</dbReference>
<dbReference type="PANTHER" id="PTHR45339:SF5">
    <property type="entry name" value="HISTIDINE KINASE"/>
    <property type="match status" value="1"/>
</dbReference>
<dbReference type="InterPro" id="IPR005467">
    <property type="entry name" value="His_kinase_dom"/>
</dbReference>
<dbReference type="InterPro" id="IPR001789">
    <property type="entry name" value="Sig_transdc_resp-reg_receiver"/>
</dbReference>
<keyword evidence="7 11" id="KW-1133">Transmembrane helix</keyword>
<evidence type="ECO:0000256" key="6">
    <source>
        <dbReference type="ARBA" id="ARBA00022692"/>
    </source>
</evidence>
<comment type="subcellular location">
    <subcellularLocation>
        <location evidence="2">Cell membrane</location>
        <topology evidence="2">Multi-pass membrane protein</topology>
    </subcellularLocation>
</comment>
<gene>
    <name evidence="14" type="ORF">KCG34_08020</name>
</gene>
<feature type="transmembrane region" description="Helical" evidence="11">
    <location>
        <begin position="125"/>
        <end position="147"/>
    </location>
</feature>
<organism evidence="14 15">
    <name type="scientific">Phenylobacterium montanum</name>
    <dbReference type="NCBI Taxonomy" id="2823693"/>
    <lineage>
        <taxon>Bacteria</taxon>
        <taxon>Pseudomonadati</taxon>
        <taxon>Pseudomonadota</taxon>
        <taxon>Alphaproteobacteria</taxon>
        <taxon>Caulobacterales</taxon>
        <taxon>Caulobacteraceae</taxon>
        <taxon>Phenylobacterium</taxon>
    </lineage>
</organism>
<evidence type="ECO:0000256" key="5">
    <source>
        <dbReference type="ARBA" id="ARBA00022553"/>
    </source>
</evidence>
<evidence type="ECO:0000256" key="1">
    <source>
        <dbReference type="ARBA" id="ARBA00000085"/>
    </source>
</evidence>
<dbReference type="KEGG" id="caul:KCG34_08020"/>
<dbReference type="SUPFAM" id="SSF47384">
    <property type="entry name" value="Homodimeric domain of signal transducing histidine kinase"/>
    <property type="match status" value="1"/>
</dbReference>
<accession>A0A975IWP4</accession>
<evidence type="ECO:0000256" key="2">
    <source>
        <dbReference type="ARBA" id="ARBA00004651"/>
    </source>
</evidence>
<proteinExistence type="predicted"/>
<evidence type="ECO:0000313" key="15">
    <source>
        <dbReference type="Proteomes" id="UP000676409"/>
    </source>
</evidence>
<evidence type="ECO:0000259" key="13">
    <source>
        <dbReference type="PROSITE" id="PS50110"/>
    </source>
</evidence>
<evidence type="ECO:0000256" key="7">
    <source>
        <dbReference type="ARBA" id="ARBA00022989"/>
    </source>
</evidence>
<dbReference type="Gene3D" id="3.40.50.2300">
    <property type="match status" value="1"/>
</dbReference>
<keyword evidence="6 11" id="KW-0812">Transmembrane</keyword>
<dbReference type="InterPro" id="IPR036097">
    <property type="entry name" value="HisK_dim/P_sf"/>
</dbReference>
<dbReference type="RefSeq" id="WP_211939856.1">
    <property type="nucleotide sequence ID" value="NZ_CP073078.1"/>
</dbReference>
<evidence type="ECO:0000256" key="8">
    <source>
        <dbReference type="ARBA" id="ARBA00023012"/>
    </source>
</evidence>
<dbReference type="SMART" id="SM00388">
    <property type="entry name" value="HisKA"/>
    <property type="match status" value="1"/>
</dbReference>
<dbReference type="PRINTS" id="PR00344">
    <property type="entry name" value="BCTRLSENSOR"/>
</dbReference>
<dbReference type="Pfam" id="PF00072">
    <property type="entry name" value="Response_reg"/>
    <property type="match status" value="1"/>
</dbReference>
<dbReference type="Pfam" id="PF00512">
    <property type="entry name" value="HisKA"/>
    <property type="match status" value="1"/>
</dbReference>
<keyword evidence="8" id="KW-0902">Two-component regulatory system</keyword>
<feature type="transmembrane region" description="Helical" evidence="11">
    <location>
        <begin position="236"/>
        <end position="259"/>
    </location>
</feature>
<feature type="domain" description="Histidine kinase" evidence="12">
    <location>
        <begin position="322"/>
        <end position="541"/>
    </location>
</feature>
<dbReference type="PROSITE" id="PS50109">
    <property type="entry name" value="HIS_KIN"/>
    <property type="match status" value="1"/>
</dbReference>
<dbReference type="EMBL" id="CP073078">
    <property type="protein sequence ID" value="QUD89804.1"/>
    <property type="molecule type" value="Genomic_DNA"/>
</dbReference>
<sequence length="690" mass="73978">MEADALAFARDRRAILLTAGVTAAVFGLSLMSLVARQDFGRLAAIWPANAVVTAVLLRAPKRLWPQVLAASLVGNVAAKLIIGSHFIPSFVLPISNSVEIWICAEIVRRFAGAQVDLSRPSHLRIFVASAGLIAPIASGLLAVSVLATWRDDAFISDLIDWWTADGLGLLIVTPALLALTPPALVELWRLVRSGRGALAILSLVLSLALVFGQTRFPALFLVPGALVYVAFDLQLTGAALALLCTAFAVLIPTVVGLRAEPLSRMPFSDAVVDLQLFLAAATLLVLPVAAAVARRAQLEEALLRRTFESEAASIAKSEFLANMSHEIRTPLTAVIGFAGLLERAPELSPKSHAHVMRISQSGRALLAIVNDVLDFSELDAGHTRLEPHSFDPAALVREAVDLVADQASAKGLALWLEVDALPPRLWADSARLRQVLLNLLVNAIKFTDTGSVDVRVSHDGLVGSWLWVTVADTGEGVPERLRHRLFQHFSQVDGSNTRRHGGIGLGLAICKSLVDLMGGDIGVESRDGPGSIFWFTIPAPEAEDDYRAAPPSRAPGEPKRQADILVVDDVPANRELVRAMLEAMGHRVEEAGDGLEAVNAAHRLRFDLILMDLHMPRMDGLEATRQIRARSALNCDTPVVALTANVLDADIASCLEAGMDDHLSKPIVPAKLVATIGQWTDPARTVRSAS</sequence>
<evidence type="ECO:0000256" key="3">
    <source>
        <dbReference type="ARBA" id="ARBA00012438"/>
    </source>
</evidence>
<dbReference type="SUPFAM" id="SSF55874">
    <property type="entry name" value="ATPase domain of HSP90 chaperone/DNA topoisomerase II/histidine kinase"/>
    <property type="match status" value="1"/>
</dbReference>
<feature type="transmembrane region" description="Helical" evidence="11">
    <location>
        <begin position="271"/>
        <end position="293"/>
    </location>
</feature>
<dbReference type="PROSITE" id="PS50110">
    <property type="entry name" value="RESPONSE_REGULATORY"/>
    <property type="match status" value="1"/>
</dbReference>
<feature type="transmembrane region" description="Helical" evidence="11">
    <location>
        <begin position="14"/>
        <end position="35"/>
    </location>
</feature>
<dbReference type="SUPFAM" id="SSF52172">
    <property type="entry name" value="CheY-like"/>
    <property type="match status" value="1"/>
</dbReference>
<dbReference type="InterPro" id="IPR003594">
    <property type="entry name" value="HATPase_dom"/>
</dbReference>
<protein>
    <recommendedName>
        <fullName evidence="3">histidine kinase</fullName>
        <ecNumber evidence="3">2.7.13.3</ecNumber>
    </recommendedName>
</protein>
<dbReference type="InterPro" id="IPR011006">
    <property type="entry name" value="CheY-like_superfamily"/>
</dbReference>
<keyword evidence="9 11" id="KW-0472">Membrane</keyword>
<evidence type="ECO:0000256" key="11">
    <source>
        <dbReference type="SAM" id="Phobius"/>
    </source>
</evidence>
<dbReference type="Pfam" id="PF05231">
    <property type="entry name" value="MASE1"/>
    <property type="match status" value="1"/>
</dbReference>
<dbReference type="CDD" id="cd16922">
    <property type="entry name" value="HATPase_EvgS-ArcB-TorS-like"/>
    <property type="match status" value="1"/>
</dbReference>
<evidence type="ECO:0000259" key="12">
    <source>
        <dbReference type="PROSITE" id="PS50109"/>
    </source>
</evidence>
<dbReference type="FunFam" id="3.30.565.10:FF:000010">
    <property type="entry name" value="Sensor histidine kinase RcsC"/>
    <property type="match status" value="1"/>
</dbReference>
<dbReference type="SMART" id="SM00387">
    <property type="entry name" value="HATPase_c"/>
    <property type="match status" value="1"/>
</dbReference>
<keyword evidence="15" id="KW-1185">Reference proteome</keyword>
<dbReference type="Gene3D" id="3.30.565.10">
    <property type="entry name" value="Histidine kinase-like ATPase, C-terminal domain"/>
    <property type="match status" value="1"/>
</dbReference>
<feature type="transmembrane region" description="Helical" evidence="11">
    <location>
        <begin position="167"/>
        <end position="185"/>
    </location>
</feature>
<dbReference type="InterPro" id="IPR003661">
    <property type="entry name" value="HisK_dim/P_dom"/>
</dbReference>
<dbReference type="CDD" id="cd00082">
    <property type="entry name" value="HisKA"/>
    <property type="match status" value="1"/>
</dbReference>
<dbReference type="InterPro" id="IPR007895">
    <property type="entry name" value="MASE1"/>
</dbReference>
<dbReference type="CDD" id="cd17546">
    <property type="entry name" value="REC_hyHK_CKI1_RcsC-like"/>
    <property type="match status" value="1"/>
</dbReference>
<evidence type="ECO:0000256" key="4">
    <source>
        <dbReference type="ARBA" id="ARBA00022475"/>
    </source>
</evidence>
<dbReference type="Gene3D" id="1.10.287.130">
    <property type="match status" value="1"/>
</dbReference>
<dbReference type="EC" id="2.7.13.3" evidence="3"/>
<dbReference type="Pfam" id="PF02518">
    <property type="entry name" value="HATPase_c"/>
    <property type="match status" value="1"/>
</dbReference>
<reference evidence="14" key="1">
    <citation type="submission" date="2021-04" db="EMBL/GenBank/DDBJ databases">
        <title>The complete genome sequence of Caulobacter sp. S6.</title>
        <authorList>
            <person name="Tang Y."/>
            <person name="Ouyang W."/>
            <person name="Liu Q."/>
            <person name="Huang B."/>
            <person name="Guo Z."/>
            <person name="Lei P."/>
        </authorList>
    </citation>
    <scope>NUCLEOTIDE SEQUENCE</scope>
    <source>
        <strain evidence="14">S6</strain>
    </source>
</reference>
<evidence type="ECO:0000256" key="10">
    <source>
        <dbReference type="PROSITE-ProRule" id="PRU00169"/>
    </source>
</evidence>
<keyword evidence="4" id="KW-1003">Cell membrane</keyword>
<feature type="transmembrane region" description="Helical" evidence="11">
    <location>
        <begin position="197"/>
        <end position="216"/>
    </location>
</feature>
<evidence type="ECO:0000313" key="14">
    <source>
        <dbReference type="EMBL" id="QUD89804.1"/>
    </source>
</evidence>
<feature type="modified residue" description="4-aspartylphosphate" evidence="10">
    <location>
        <position position="612"/>
    </location>
</feature>
<dbReference type="AlphaFoldDB" id="A0A975IWP4"/>
<keyword evidence="5 10" id="KW-0597">Phosphoprotein</keyword>
<feature type="domain" description="Response regulatory" evidence="13">
    <location>
        <begin position="563"/>
        <end position="680"/>
    </location>
</feature>
<dbReference type="Proteomes" id="UP000676409">
    <property type="component" value="Chromosome"/>
</dbReference>
<name>A0A975IWP4_9CAUL</name>
<comment type="catalytic activity">
    <reaction evidence="1">
        <text>ATP + protein L-histidine = ADP + protein N-phospho-L-histidine.</text>
        <dbReference type="EC" id="2.7.13.3"/>
    </reaction>
</comment>
<evidence type="ECO:0000256" key="9">
    <source>
        <dbReference type="ARBA" id="ARBA00023136"/>
    </source>
</evidence>
<dbReference type="GO" id="GO:0005886">
    <property type="term" value="C:plasma membrane"/>
    <property type="evidence" value="ECO:0007669"/>
    <property type="project" value="UniProtKB-SubCell"/>
</dbReference>
<dbReference type="SMART" id="SM00448">
    <property type="entry name" value="REC"/>
    <property type="match status" value="1"/>
</dbReference>
<dbReference type="InterPro" id="IPR004358">
    <property type="entry name" value="Sig_transdc_His_kin-like_C"/>
</dbReference>